<dbReference type="EMBL" id="WVRA01000002">
    <property type="protein sequence ID" value="NOE18032.1"/>
    <property type="molecule type" value="Genomic_DNA"/>
</dbReference>
<organism evidence="1 2">
    <name type="scientific">Ruegeria atlantica</name>
    <dbReference type="NCBI Taxonomy" id="81569"/>
    <lineage>
        <taxon>Bacteria</taxon>
        <taxon>Pseudomonadati</taxon>
        <taxon>Pseudomonadota</taxon>
        <taxon>Alphaproteobacteria</taxon>
        <taxon>Rhodobacterales</taxon>
        <taxon>Roseobacteraceae</taxon>
        <taxon>Ruegeria</taxon>
    </lineage>
</organism>
<evidence type="ECO:0000313" key="1">
    <source>
        <dbReference type="EMBL" id="NOE18032.1"/>
    </source>
</evidence>
<comment type="caution">
    <text evidence="1">The sequence shown here is derived from an EMBL/GenBank/DDBJ whole genome shotgun (WGS) entry which is preliminary data.</text>
</comment>
<dbReference type="Proteomes" id="UP000597886">
    <property type="component" value="Unassembled WGS sequence"/>
</dbReference>
<reference evidence="1" key="1">
    <citation type="submission" date="2019-12" db="EMBL/GenBank/DDBJ databases">
        <title>Ruegeria JWLKs population differentiation of coral mucus and skeleton niches.</title>
        <authorList>
            <person name="Luo D."/>
        </authorList>
    </citation>
    <scope>NUCLEOTIDE SEQUENCE</scope>
    <source>
        <strain evidence="1">HKCCD6181</strain>
    </source>
</reference>
<name>A0AA90YSL7_9RHOB</name>
<dbReference type="AlphaFoldDB" id="A0AA90YSL7"/>
<evidence type="ECO:0000313" key="2">
    <source>
        <dbReference type="Proteomes" id="UP000597886"/>
    </source>
</evidence>
<sequence length="90" mass="9963">MRSKTAADLLTHYATYDDPNTQLDPLAFGRPPTELLVTVGLEIFRARRLLEQRGLSPEDADRCIELAVRRIGPLDEVELGMLPNMGVGDA</sequence>
<proteinExistence type="predicted"/>
<gene>
    <name evidence="1" type="ORF">GS634_07825</name>
</gene>
<dbReference type="RefSeq" id="WP_171329393.1">
    <property type="nucleotide sequence ID" value="NZ_WVRA01000002.1"/>
</dbReference>
<protein>
    <submittedName>
        <fullName evidence="1">Uncharacterized protein</fullName>
    </submittedName>
</protein>
<accession>A0AA90YSL7</accession>